<evidence type="ECO:0000313" key="9">
    <source>
        <dbReference type="Proteomes" id="UP001319080"/>
    </source>
</evidence>
<gene>
    <name evidence="8" type="ORF">KK062_24775</name>
</gene>
<reference evidence="8 9" key="1">
    <citation type="submission" date="2021-05" db="EMBL/GenBank/DDBJ databases">
        <title>A Polyphasic approach of four new species of the genus Ohtaekwangia: Ohtaekwangia histidinii sp. nov., Ohtaekwangia cretensis sp. nov., Ohtaekwangia indiensis sp. nov., Ohtaekwangia reichenbachii sp. nov. from diverse environment.</title>
        <authorList>
            <person name="Octaviana S."/>
        </authorList>
    </citation>
    <scope>NUCLEOTIDE SEQUENCE [LARGE SCALE GENOMIC DNA]</scope>
    <source>
        <strain evidence="8 9">PWU5</strain>
    </source>
</reference>
<keyword evidence="4 6" id="KW-1133">Transmembrane helix</keyword>
<dbReference type="GO" id="GO:0005886">
    <property type="term" value="C:plasma membrane"/>
    <property type="evidence" value="ECO:0007669"/>
    <property type="project" value="UniProtKB-SubCell"/>
</dbReference>
<dbReference type="EMBL" id="JAHESE010000034">
    <property type="protein sequence ID" value="MBT1711481.1"/>
    <property type="molecule type" value="Genomic_DNA"/>
</dbReference>
<sequence>MNFKTWLGLSVLAVGSLSILSIFYRVMYEPGLQLNNDPFADYILMWGIPIQFKLDKLSEYPTLLATLLLCICALIFVITGRALKMLAFLCALMFTNQGTRLLVGIFNFVLLPERTAHDLQLLLPPSLMIGISYCVLRMFQRAWDGQSVSGGAFVATPVVRFYGYVVDLVIIQTLVHDGPYNLSLLPYGWAVALLSYVLYYAVFEHLFLFTPGKLLLNTRVCMENGTVPPEGTIILRTLARLIPFEPLSCLYNEGWHDKLSKTKVIRHPWAGGLVTTG</sequence>
<name>A0AAP2E1X6_9BACT</name>
<feature type="transmembrane region" description="Helical" evidence="6">
    <location>
        <begin position="60"/>
        <end position="79"/>
    </location>
</feature>
<evidence type="ECO:0000256" key="6">
    <source>
        <dbReference type="SAM" id="Phobius"/>
    </source>
</evidence>
<evidence type="ECO:0000256" key="3">
    <source>
        <dbReference type="ARBA" id="ARBA00022692"/>
    </source>
</evidence>
<keyword evidence="5 6" id="KW-0472">Membrane</keyword>
<organism evidence="8 9">
    <name type="scientific">Dawidia cretensis</name>
    <dbReference type="NCBI Taxonomy" id="2782350"/>
    <lineage>
        <taxon>Bacteria</taxon>
        <taxon>Pseudomonadati</taxon>
        <taxon>Bacteroidota</taxon>
        <taxon>Cytophagia</taxon>
        <taxon>Cytophagales</taxon>
        <taxon>Chryseotaleaceae</taxon>
        <taxon>Dawidia</taxon>
    </lineage>
</organism>
<feature type="transmembrane region" description="Helical" evidence="6">
    <location>
        <begin position="151"/>
        <end position="175"/>
    </location>
</feature>
<evidence type="ECO:0000259" key="7">
    <source>
        <dbReference type="Pfam" id="PF06271"/>
    </source>
</evidence>
<dbReference type="RefSeq" id="WP_254087053.1">
    <property type="nucleotide sequence ID" value="NZ_JAHESE010000034.1"/>
</dbReference>
<keyword evidence="2" id="KW-1003">Cell membrane</keyword>
<dbReference type="InterPro" id="IPR010432">
    <property type="entry name" value="RDD"/>
</dbReference>
<evidence type="ECO:0000256" key="4">
    <source>
        <dbReference type="ARBA" id="ARBA00022989"/>
    </source>
</evidence>
<evidence type="ECO:0000256" key="1">
    <source>
        <dbReference type="ARBA" id="ARBA00004651"/>
    </source>
</evidence>
<protein>
    <recommendedName>
        <fullName evidence="7">RDD domain-containing protein</fullName>
    </recommendedName>
</protein>
<feature type="transmembrane region" description="Helical" evidence="6">
    <location>
        <begin position="121"/>
        <end position="139"/>
    </location>
</feature>
<dbReference type="Proteomes" id="UP001319080">
    <property type="component" value="Unassembled WGS sequence"/>
</dbReference>
<feature type="transmembrane region" description="Helical" evidence="6">
    <location>
        <begin position="86"/>
        <end position="109"/>
    </location>
</feature>
<keyword evidence="3 6" id="KW-0812">Transmembrane</keyword>
<dbReference type="AlphaFoldDB" id="A0AAP2E1X6"/>
<evidence type="ECO:0000256" key="2">
    <source>
        <dbReference type="ARBA" id="ARBA00022475"/>
    </source>
</evidence>
<dbReference type="Pfam" id="PF06271">
    <property type="entry name" value="RDD"/>
    <property type="match status" value="1"/>
</dbReference>
<feature type="transmembrane region" description="Helical" evidence="6">
    <location>
        <begin position="187"/>
        <end position="209"/>
    </location>
</feature>
<accession>A0AAP2E1X6</accession>
<evidence type="ECO:0000256" key="5">
    <source>
        <dbReference type="ARBA" id="ARBA00023136"/>
    </source>
</evidence>
<keyword evidence="9" id="KW-1185">Reference proteome</keyword>
<evidence type="ECO:0000313" key="8">
    <source>
        <dbReference type="EMBL" id="MBT1711481.1"/>
    </source>
</evidence>
<feature type="transmembrane region" description="Helical" evidence="6">
    <location>
        <begin position="6"/>
        <end position="27"/>
    </location>
</feature>
<comment type="subcellular location">
    <subcellularLocation>
        <location evidence="1">Cell membrane</location>
        <topology evidence="1">Multi-pass membrane protein</topology>
    </subcellularLocation>
</comment>
<feature type="domain" description="RDD" evidence="7">
    <location>
        <begin position="169"/>
        <end position="247"/>
    </location>
</feature>
<comment type="caution">
    <text evidence="8">The sequence shown here is derived from an EMBL/GenBank/DDBJ whole genome shotgun (WGS) entry which is preliminary data.</text>
</comment>
<proteinExistence type="predicted"/>
<dbReference type="InterPro" id="IPR051791">
    <property type="entry name" value="Pra-immunoreactive"/>
</dbReference>
<dbReference type="PANTHER" id="PTHR36115">
    <property type="entry name" value="PROLINE-RICH ANTIGEN HOMOLOG-RELATED"/>
    <property type="match status" value="1"/>
</dbReference>
<dbReference type="PANTHER" id="PTHR36115:SF4">
    <property type="entry name" value="MEMBRANE PROTEIN"/>
    <property type="match status" value="1"/>
</dbReference>